<dbReference type="AlphaFoldDB" id="A0A1V4HIG4"/>
<evidence type="ECO:0000313" key="2">
    <source>
        <dbReference type="EMBL" id="OPH56233.1"/>
    </source>
</evidence>
<gene>
    <name evidence="2" type="ORF">BC351_29135</name>
</gene>
<organism evidence="2 3">
    <name type="scientific">Paenibacillus ferrarius</name>
    <dbReference type="NCBI Taxonomy" id="1469647"/>
    <lineage>
        <taxon>Bacteria</taxon>
        <taxon>Bacillati</taxon>
        <taxon>Bacillota</taxon>
        <taxon>Bacilli</taxon>
        <taxon>Bacillales</taxon>
        <taxon>Paenibacillaceae</taxon>
        <taxon>Paenibacillus</taxon>
    </lineage>
</organism>
<sequence length="132" mass="15465">MQVINIAKIAEDFLERIPVVFPTYTMHNIEHSIRILEYVYEIIEPQYISEEPLSNYENHLSPLEIATIIYGALLHDIGMAPDDEINGKIKSNSLEWCDDKYYKFVEIFNGDEVLALQDYLRRIHARLSSIYI</sequence>
<name>A0A1V4HIG4_9BACL</name>
<dbReference type="Proteomes" id="UP000190626">
    <property type="component" value="Unassembled WGS sequence"/>
</dbReference>
<dbReference type="Pfam" id="PF24391">
    <property type="entry name" value="HD-CE"/>
    <property type="match status" value="1"/>
</dbReference>
<dbReference type="Gene3D" id="1.10.3210.10">
    <property type="entry name" value="Hypothetical protein af1432"/>
    <property type="match status" value="1"/>
</dbReference>
<dbReference type="STRING" id="1469647.BC351_29135"/>
<protein>
    <recommendedName>
        <fullName evidence="1">HD-CE domain-containing protein</fullName>
    </recommendedName>
</protein>
<comment type="caution">
    <text evidence="2">The sequence shown here is derived from an EMBL/GenBank/DDBJ whole genome shotgun (WGS) entry which is preliminary data.</text>
</comment>
<reference evidence="3" key="1">
    <citation type="submission" date="2016-07" db="EMBL/GenBank/DDBJ databases">
        <authorList>
            <person name="Florea S."/>
            <person name="Webb J.S."/>
            <person name="Jaromczyk J."/>
            <person name="Schardl C.L."/>
        </authorList>
    </citation>
    <scope>NUCLEOTIDE SEQUENCE [LARGE SCALE GENOMIC DNA]</scope>
    <source>
        <strain evidence="3">CY1</strain>
    </source>
</reference>
<feature type="domain" description="HD-CE" evidence="1">
    <location>
        <begin position="21"/>
        <end position="129"/>
    </location>
</feature>
<keyword evidence="3" id="KW-1185">Reference proteome</keyword>
<dbReference type="EMBL" id="MBTG01000017">
    <property type="protein sequence ID" value="OPH56233.1"/>
    <property type="molecule type" value="Genomic_DNA"/>
</dbReference>
<dbReference type="OrthoDB" id="1837345at2"/>
<accession>A0A1V4HIG4</accession>
<evidence type="ECO:0000259" key="1">
    <source>
        <dbReference type="Pfam" id="PF24391"/>
    </source>
</evidence>
<dbReference type="InterPro" id="IPR056471">
    <property type="entry name" value="HD-CE"/>
</dbReference>
<evidence type="ECO:0000313" key="3">
    <source>
        <dbReference type="Proteomes" id="UP000190626"/>
    </source>
</evidence>
<proteinExistence type="predicted"/>
<dbReference type="SUPFAM" id="SSF109604">
    <property type="entry name" value="HD-domain/PDEase-like"/>
    <property type="match status" value="1"/>
</dbReference>